<dbReference type="AlphaFoldDB" id="A0A1G7RVB6"/>
<organism evidence="2 3">
    <name type="scientific">Limimonas halophila</name>
    <dbReference type="NCBI Taxonomy" id="1082479"/>
    <lineage>
        <taxon>Bacteria</taxon>
        <taxon>Pseudomonadati</taxon>
        <taxon>Pseudomonadota</taxon>
        <taxon>Alphaproteobacteria</taxon>
        <taxon>Rhodospirillales</taxon>
        <taxon>Rhodovibrionaceae</taxon>
        <taxon>Limimonas</taxon>
    </lineage>
</organism>
<dbReference type="EMBL" id="FNCE01000006">
    <property type="protein sequence ID" value="SDG14682.1"/>
    <property type="molecule type" value="Genomic_DNA"/>
</dbReference>
<feature type="region of interest" description="Disordered" evidence="1">
    <location>
        <begin position="143"/>
        <end position="170"/>
    </location>
</feature>
<name>A0A1G7RVB6_9PROT</name>
<keyword evidence="3" id="KW-1185">Reference proteome</keyword>
<feature type="region of interest" description="Disordered" evidence="1">
    <location>
        <begin position="353"/>
        <end position="434"/>
    </location>
</feature>
<proteinExistence type="predicted"/>
<evidence type="ECO:0000256" key="1">
    <source>
        <dbReference type="SAM" id="MobiDB-lite"/>
    </source>
</evidence>
<reference evidence="2 3" key="1">
    <citation type="submission" date="2016-10" db="EMBL/GenBank/DDBJ databases">
        <authorList>
            <person name="de Groot N.N."/>
        </authorList>
    </citation>
    <scope>NUCLEOTIDE SEQUENCE [LARGE SCALE GENOMIC DNA]</scope>
    <source>
        <strain evidence="2 3">DSM 25584</strain>
    </source>
</reference>
<protein>
    <submittedName>
        <fullName evidence="2">Uncharacterized protein</fullName>
    </submittedName>
</protein>
<feature type="compositionally biased region" description="Gly residues" evidence="1">
    <location>
        <begin position="150"/>
        <end position="165"/>
    </location>
</feature>
<dbReference type="Proteomes" id="UP000199415">
    <property type="component" value="Unassembled WGS sequence"/>
</dbReference>
<evidence type="ECO:0000313" key="3">
    <source>
        <dbReference type="Proteomes" id="UP000199415"/>
    </source>
</evidence>
<sequence length="554" mass="56677">MTAAILSFSKRAPKPRDWRNQEIAEFHRAVDALSRAGFQVETDRGLTDEGEPWFVFVRPDSEEVIAHFARLDGTFIADAGLLDSPVRANDLREALNRILDQYEVLVPRAPQPSGGTRLSIHPAAMLTAFVATALMQLRADDARASTPGGEVRGGVGAGKPGGGEHTSGSSAVQTGAMMTAAIAAVGLAATPVDGTGAVTTVSTPALPGIEALAAILHAPDEAGAGAEDAPRVQLVSAHDAASDLVGGAGRDGEGRSATAPHPVLLPADTADENGQPFAQLQAPRPELGFTAEPVTAAPNAAEPESPAARQLAVAQPQAETTFTAADSLQVDPIDFQGVTLDAEGARTLLRALLPDERREDDAPANGDAPADGEDGESGESGAPWHGISPGDDTGNGDETGSGGDQPDAGGPEGDEPKDGESGGDSPGHGGDPDSAAELAELAADRAAALTRSVNYVFDNRADAQDLYLDKETFAGETALEFQQANDGDLPTVVAFESDQLELDAFAFMPGVIFMEADALTPQLDVADSPSITIDLADGGAISLVGIGSVEALTA</sequence>
<dbReference type="RefSeq" id="WP_090019945.1">
    <property type="nucleotide sequence ID" value="NZ_FNCE01000006.1"/>
</dbReference>
<evidence type="ECO:0000313" key="2">
    <source>
        <dbReference type="EMBL" id="SDG14682.1"/>
    </source>
</evidence>
<accession>A0A1G7RVB6</accession>
<gene>
    <name evidence="2" type="ORF">SAMN05216241_10610</name>
</gene>